<dbReference type="SMART" id="SM00365">
    <property type="entry name" value="LRR_SD22"/>
    <property type="match status" value="4"/>
</dbReference>
<evidence type="ECO:0000256" key="3">
    <source>
        <dbReference type="ARBA" id="ARBA00009592"/>
    </source>
</evidence>
<dbReference type="InterPro" id="IPR055414">
    <property type="entry name" value="LRR_R13L4/SHOC2-like"/>
</dbReference>
<dbReference type="InterPro" id="IPR003591">
    <property type="entry name" value="Leu-rich_rpt_typical-subtyp"/>
</dbReference>
<dbReference type="Pfam" id="PF00560">
    <property type="entry name" value="LRR_1"/>
    <property type="match status" value="5"/>
</dbReference>
<dbReference type="FunFam" id="3.80.10.10:FF:000041">
    <property type="entry name" value="LRR receptor-like serine/threonine-protein kinase ERECTA"/>
    <property type="match status" value="1"/>
</dbReference>
<comment type="subcellular location">
    <subcellularLocation>
        <location evidence="2">Cell membrane</location>
    </subcellularLocation>
    <subcellularLocation>
        <location evidence="1">Membrane</location>
        <topology evidence="1">Single-pass membrane protein</topology>
    </subcellularLocation>
</comment>
<dbReference type="Gene3D" id="3.80.10.10">
    <property type="entry name" value="Ribonuclease Inhibitor"/>
    <property type="match status" value="3"/>
</dbReference>
<dbReference type="PANTHER" id="PTHR48065:SF5">
    <property type="entry name" value="RECEPTOR-LIKE PROTEIN CF-9 HOMOLOG"/>
    <property type="match status" value="1"/>
</dbReference>
<keyword evidence="12" id="KW-0325">Glycoprotein</keyword>
<evidence type="ECO:0000256" key="14">
    <source>
        <dbReference type="SAM" id="SignalP"/>
    </source>
</evidence>
<dbReference type="PRINTS" id="PR00019">
    <property type="entry name" value="LEURICHRPT"/>
</dbReference>
<evidence type="ECO:0000256" key="8">
    <source>
        <dbReference type="ARBA" id="ARBA00022737"/>
    </source>
</evidence>
<accession>A0A8K0H9L3</accession>
<protein>
    <recommendedName>
        <fullName evidence="19">Verticillium wilt resistance-like protein</fullName>
    </recommendedName>
</protein>
<organism evidence="17 18">
    <name type="scientific">Rhamnella rubrinervis</name>
    <dbReference type="NCBI Taxonomy" id="2594499"/>
    <lineage>
        <taxon>Eukaryota</taxon>
        <taxon>Viridiplantae</taxon>
        <taxon>Streptophyta</taxon>
        <taxon>Embryophyta</taxon>
        <taxon>Tracheophyta</taxon>
        <taxon>Spermatophyta</taxon>
        <taxon>Magnoliopsida</taxon>
        <taxon>eudicotyledons</taxon>
        <taxon>Gunneridae</taxon>
        <taxon>Pentapetalae</taxon>
        <taxon>rosids</taxon>
        <taxon>fabids</taxon>
        <taxon>Rosales</taxon>
        <taxon>Rhamnaceae</taxon>
        <taxon>rhamnoid group</taxon>
        <taxon>Rhamneae</taxon>
        <taxon>Rhamnella</taxon>
    </lineage>
</organism>
<comment type="similarity">
    <text evidence="3">Belongs to the RLP family.</text>
</comment>
<evidence type="ECO:0000256" key="11">
    <source>
        <dbReference type="ARBA" id="ARBA00023170"/>
    </source>
</evidence>
<reference evidence="17" key="1">
    <citation type="submission" date="2020-03" db="EMBL/GenBank/DDBJ databases">
        <title>A high-quality chromosome-level genome assembly of a woody plant with both climbing and erect habits, Rhamnella rubrinervis.</title>
        <authorList>
            <person name="Lu Z."/>
            <person name="Yang Y."/>
            <person name="Zhu X."/>
            <person name="Sun Y."/>
        </authorList>
    </citation>
    <scope>NUCLEOTIDE SEQUENCE</scope>
    <source>
        <strain evidence="17">BYM</strain>
        <tissue evidence="17">Leaf</tissue>
    </source>
</reference>
<dbReference type="GO" id="GO:0005886">
    <property type="term" value="C:plasma membrane"/>
    <property type="evidence" value="ECO:0007669"/>
    <property type="project" value="UniProtKB-SubCell"/>
</dbReference>
<dbReference type="SMART" id="SM00369">
    <property type="entry name" value="LRR_TYP"/>
    <property type="match status" value="10"/>
</dbReference>
<keyword evidence="10 13" id="KW-0472">Membrane</keyword>
<evidence type="ECO:0000256" key="12">
    <source>
        <dbReference type="ARBA" id="ARBA00023180"/>
    </source>
</evidence>
<evidence type="ECO:0000313" key="18">
    <source>
        <dbReference type="Proteomes" id="UP000796880"/>
    </source>
</evidence>
<keyword evidence="4" id="KW-1003">Cell membrane</keyword>
<sequence>MATPHLSWLFLIVFIFCMNMHAVSGLCLSDQQSLLLQMKDNLIFNAAKSTILVKWNQSSDCCTWEGITCDAGRITGLKLSEESISGGINDNSSLFNLIHLKSLDLSFNNIGSTIPTRMGNLTNLSYLNLSNAGFMGQIPKEISLLIKLVALDLSSYFFLNSNASLKVDQSRSLRMLVQNLTKLEELYLDGVTISATGKDWGHALSSSLLNLRVLSMFECGLSGPIDQSLAKLQSLSMIRLNGNNLSTPVPQFFAYYSNLTSLELRSCGLYGTFPKKIFQVPTLQTLDISHNELLEGVLPEFPKNIALQLLQLSQTNFSGRLPISISNLQKLSSLDLSHCQFIGTLPNTLVELAHLVYLDLSVNNFTGSIPPSGWEGLVHLANFHLSHNFLSGSIPSSLFALPSVQKIELSNNKFSGQVLEFPNAPFSMLDTLDLSSNVLHGPIPMSIFKLKKLSTLSLSFNNFNGTIQLSMIQGLRNLVSLDLSYNSLSVDSSNFGSNFTSLPQILIIKLASCKLRVFPNLKTQLNLDTLDLSNNHIFGEIPNWISEVGNGSLLHLNLSHNHLTGIQEPFCLPNLAVLDLHFNQIQRKIPSLPPYASYIDLSNNNFTSFIPADIGKNLSTVSFFSISNNGLIGAIPESICSAHYLQVLDLSENSLSGNIPACVPNMSQTLGILNLQRNNLGGQIPDTFPLNCNLRTLDLNENVLTNRTPQSLASCRALEVFDLGNNEMLDTFPLFLKNFSTLRVLVLRSNKFYGHITCEKSIGAWLVIQIVDVASNNFSGEVPGQCLMKWNAMISSKDYDRSELNLLRFAFFQFDPFLYYENAVTVTNKGHKMELVKILSVFTSIDFSSNNFLGEIPKELGKLKCLHVLNLSNNALSHQIPSSFGNLHQLESLDLSRNHLKGAIPTSLSNLNFLSFLDLSHNQLVGRIPSGIQIQTFLASSFEGNDGLCGPPLTPNCTDDGAKMLPESHSKSSTRIEWDLIAAEIGFIVGFGIVVGPLMFSRKWRKRYFDSLEDITFRIYLKYF</sequence>
<proteinExistence type="inferred from homology"/>
<keyword evidence="8" id="KW-0677">Repeat</keyword>
<dbReference type="Proteomes" id="UP000796880">
    <property type="component" value="Unassembled WGS sequence"/>
</dbReference>
<dbReference type="OrthoDB" id="1394818at2759"/>
<dbReference type="Pfam" id="PF23598">
    <property type="entry name" value="LRR_14"/>
    <property type="match status" value="1"/>
</dbReference>
<gene>
    <name evidence="17" type="ORF">FNV43_RR08808</name>
</gene>
<dbReference type="InterPro" id="IPR001611">
    <property type="entry name" value="Leu-rich_rpt"/>
</dbReference>
<dbReference type="EMBL" id="VOIH02000004">
    <property type="protein sequence ID" value="KAF3448098.1"/>
    <property type="molecule type" value="Genomic_DNA"/>
</dbReference>
<keyword evidence="18" id="KW-1185">Reference proteome</keyword>
<name>A0A8K0H9L3_9ROSA</name>
<evidence type="ECO:0000259" key="15">
    <source>
        <dbReference type="Pfam" id="PF08263"/>
    </source>
</evidence>
<dbReference type="SUPFAM" id="SSF52058">
    <property type="entry name" value="L domain-like"/>
    <property type="match status" value="3"/>
</dbReference>
<keyword evidence="11" id="KW-0675">Receptor</keyword>
<dbReference type="PROSITE" id="PS51450">
    <property type="entry name" value="LRR"/>
    <property type="match status" value="3"/>
</dbReference>
<evidence type="ECO:0000256" key="2">
    <source>
        <dbReference type="ARBA" id="ARBA00004236"/>
    </source>
</evidence>
<evidence type="ECO:0000313" key="17">
    <source>
        <dbReference type="EMBL" id="KAF3448098.1"/>
    </source>
</evidence>
<dbReference type="AlphaFoldDB" id="A0A8K0H9L3"/>
<evidence type="ECO:0000256" key="6">
    <source>
        <dbReference type="ARBA" id="ARBA00022692"/>
    </source>
</evidence>
<dbReference type="Pfam" id="PF12799">
    <property type="entry name" value="LRR_4"/>
    <property type="match status" value="1"/>
</dbReference>
<evidence type="ECO:0000256" key="10">
    <source>
        <dbReference type="ARBA" id="ARBA00023136"/>
    </source>
</evidence>
<dbReference type="InterPro" id="IPR025875">
    <property type="entry name" value="Leu-rich_rpt_4"/>
</dbReference>
<feature type="domain" description="Disease resistance R13L4/SHOC-2-like LRR" evidence="16">
    <location>
        <begin position="89"/>
        <end position="293"/>
    </location>
</feature>
<dbReference type="FunFam" id="3.80.10.10:FF:000095">
    <property type="entry name" value="LRR receptor-like serine/threonine-protein kinase GSO1"/>
    <property type="match status" value="1"/>
</dbReference>
<feature type="domain" description="Leucine-rich repeat-containing N-terminal plant-type" evidence="15">
    <location>
        <begin position="29"/>
        <end position="70"/>
    </location>
</feature>
<evidence type="ECO:0008006" key="19">
    <source>
        <dbReference type="Google" id="ProtNLM"/>
    </source>
</evidence>
<keyword evidence="9 13" id="KW-1133">Transmembrane helix</keyword>
<dbReference type="InterPro" id="IPR032675">
    <property type="entry name" value="LRR_dom_sf"/>
</dbReference>
<dbReference type="FunFam" id="3.80.10.10:FF:000129">
    <property type="entry name" value="Leucine-rich repeat receptor-like kinase"/>
    <property type="match status" value="1"/>
</dbReference>
<evidence type="ECO:0000256" key="9">
    <source>
        <dbReference type="ARBA" id="ARBA00022989"/>
    </source>
</evidence>
<dbReference type="InterPro" id="IPR013210">
    <property type="entry name" value="LRR_N_plant-typ"/>
</dbReference>
<feature type="chain" id="PRO_5035446956" description="Verticillium wilt resistance-like protein" evidence="14">
    <location>
        <begin position="26"/>
        <end position="1024"/>
    </location>
</feature>
<dbReference type="FunFam" id="3.80.10.10:FF:000213">
    <property type="entry name" value="Tyrosine-sulfated glycopeptide receptor 1"/>
    <property type="match status" value="1"/>
</dbReference>
<evidence type="ECO:0000256" key="7">
    <source>
        <dbReference type="ARBA" id="ARBA00022729"/>
    </source>
</evidence>
<evidence type="ECO:0000256" key="13">
    <source>
        <dbReference type="SAM" id="Phobius"/>
    </source>
</evidence>
<evidence type="ECO:0000259" key="16">
    <source>
        <dbReference type="Pfam" id="PF23598"/>
    </source>
</evidence>
<dbReference type="Pfam" id="PF13855">
    <property type="entry name" value="LRR_8"/>
    <property type="match status" value="2"/>
</dbReference>
<feature type="signal peptide" evidence="14">
    <location>
        <begin position="1"/>
        <end position="25"/>
    </location>
</feature>
<evidence type="ECO:0000256" key="4">
    <source>
        <dbReference type="ARBA" id="ARBA00022475"/>
    </source>
</evidence>
<evidence type="ECO:0000256" key="5">
    <source>
        <dbReference type="ARBA" id="ARBA00022614"/>
    </source>
</evidence>
<feature type="transmembrane region" description="Helical" evidence="13">
    <location>
        <begin position="980"/>
        <end position="1000"/>
    </location>
</feature>
<dbReference type="Pfam" id="PF08263">
    <property type="entry name" value="LRRNT_2"/>
    <property type="match status" value="1"/>
</dbReference>
<comment type="caution">
    <text evidence="17">The sequence shown here is derived from an EMBL/GenBank/DDBJ whole genome shotgun (WGS) entry which is preliminary data.</text>
</comment>
<keyword evidence="5" id="KW-0433">Leucine-rich repeat</keyword>
<dbReference type="PANTHER" id="PTHR48065">
    <property type="entry name" value="OS10G0469600 PROTEIN"/>
    <property type="match status" value="1"/>
</dbReference>
<keyword evidence="6 13" id="KW-0812">Transmembrane</keyword>
<evidence type="ECO:0000256" key="1">
    <source>
        <dbReference type="ARBA" id="ARBA00004167"/>
    </source>
</evidence>
<keyword evidence="7 14" id="KW-0732">Signal</keyword>